<keyword evidence="1" id="KW-0472">Membrane</keyword>
<organism evidence="2 3">
    <name type="scientific">Rehmannia glutinosa</name>
    <name type="common">Chinese foxglove</name>
    <dbReference type="NCBI Taxonomy" id="99300"/>
    <lineage>
        <taxon>Eukaryota</taxon>
        <taxon>Viridiplantae</taxon>
        <taxon>Streptophyta</taxon>
        <taxon>Embryophyta</taxon>
        <taxon>Tracheophyta</taxon>
        <taxon>Spermatophyta</taxon>
        <taxon>Magnoliopsida</taxon>
        <taxon>eudicotyledons</taxon>
        <taxon>Gunneridae</taxon>
        <taxon>Pentapetalae</taxon>
        <taxon>asterids</taxon>
        <taxon>lamiids</taxon>
        <taxon>Lamiales</taxon>
        <taxon>Orobanchaceae</taxon>
        <taxon>Rehmannieae</taxon>
        <taxon>Rehmannia</taxon>
    </lineage>
</organism>
<reference evidence="2 3" key="1">
    <citation type="journal article" date="2021" name="Comput. Struct. Biotechnol. J.">
        <title>De novo genome assembly of the potent medicinal plant Rehmannia glutinosa using nanopore technology.</title>
        <authorList>
            <person name="Ma L."/>
            <person name="Dong C."/>
            <person name="Song C."/>
            <person name="Wang X."/>
            <person name="Zheng X."/>
            <person name="Niu Y."/>
            <person name="Chen S."/>
            <person name="Feng W."/>
        </authorList>
    </citation>
    <scope>NUCLEOTIDE SEQUENCE [LARGE SCALE GENOMIC DNA]</scope>
    <source>
        <strain evidence="2">DH-2019</strain>
    </source>
</reference>
<evidence type="ECO:0000313" key="3">
    <source>
        <dbReference type="Proteomes" id="UP001318860"/>
    </source>
</evidence>
<evidence type="ECO:0000313" key="2">
    <source>
        <dbReference type="EMBL" id="KAK6142590.1"/>
    </source>
</evidence>
<name>A0ABR0W8Z1_REHGL</name>
<gene>
    <name evidence="2" type="ORF">DH2020_022938</name>
</gene>
<proteinExistence type="predicted"/>
<accession>A0ABR0W8Z1</accession>
<protein>
    <submittedName>
        <fullName evidence="2">Uncharacterized protein</fullName>
    </submittedName>
</protein>
<keyword evidence="3" id="KW-1185">Reference proteome</keyword>
<feature type="transmembrane region" description="Helical" evidence="1">
    <location>
        <begin position="30"/>
        <end position="54"/>
    </location>
</feature>
<keyword evidence="1" id="KW-0812">Transmembrane</keyword>
<sequence>MGTARKLAGSEGSLNDKKNFFAVAVAEEEVVLAVGVDLVGVSVEVVLAVGLALVPGSRRRKGLRRWWLTAGGGGGIP</sequence>
<keyword evidence="1" id="KW-1133">Transmembrane helix</keyword>
<comment type="caution">
    <text evidence="2">The sequence shown here is derived from an EMBL/GenBank/DDBJ whole genome shotgun (WGS) entry which is preliminary data.</text>
</comment>
<evidence type="ECO:0000256" key="1">
    <source>
        <dbReference type="SAM" id="Phobius"/>
    </source>
</evidence>
<dbReference type="EMBL" id="JABTTQ020000013">
    <property type="protein sequence ID" value="KAK6142590.1"/>
    <property type="molecule type" value="Genomic_DNA"/>
</dbReference>
<dbReference type="Proteomes" id="UP001318860">
    <property type="component" value="Unassembled WGS sequence"/>
</dbReference>